<organism evidence="1 2">
    <name type="scientific">Hymenobacter ruricola</name>
    <dbReference type="NCBI Taxonomy" id="2791023"/>
    <lineage>
        <taxon>Bacteria</taxon>
        <taxon>Pseudomonadati</taxon>
        <taxon>Bacteroidota</taxon>
        <taxon>Cytophagia</taxon>
        <taxon>Cytophagales</taxon>
        <taxon>Hymenobacteraceae</taxon>
        <taxon>Hymenobacter</taxon>
    </lineage>
</organism>
<name>A0ABS0I9V4_9BACT</name>
<dbReference type="Proteomes" id="UP000618931">
    <property type="component" value="Unassembled WGS sequence"/>
</dbReference>
<keyword evidence="2" id="KW-1185">Reference proteome</keyword>
<protein>
    <submittedName>
        <fullName evidence="1">Uncharacterized protein</fullName>
    </submittedName>
</protein>
<proteinExistence type="predicted"/>
<evidence type="ECO:0000313" key="1">
    <source>
        <dbReference type="EMBL" id="MBF9223749.1"/>
    </source>
</evidence>
<dbReference type="EMBL" id="JADQDM010000018">
    <property type="protein sequence ID" value="MBF9223749.1"/>
    <property type="molecule type" value="Genomic_DNA"/>
</dbReference>
<sequence length="84" mass="9718">MTHFRFRYKCMGYLRWRFRVGRRRAVLLAPAETAAARKASTAAWRHRWPAPTPPKPVVTALRVGDYIVGEDGDPQLQGHPDIRY</sequence>
<evidence type="ECO:0000313" key="2">
    <source>
        <dbReference type="Proteomes" id="UP000618931"/>
    </source>
</evidence>
<reference evidence="1 2" key="1">
    <citation type="submission" date="2020-11" db="EMBL/GenBank/DDBJ databases">
        <authorList>
            <person name="Kim M.K."/>
        </authorList>
    </citation>
    <scope>NUCLEOTIDE SEQUENCE [LARGE SCALE GENOMIC DNA]</scope>
    <source>
        <strain evidence="1 2">BT662</strain>
    </source>
</reference>
<gene>
    <name evidence="1" type="ORF">I2H31_21775</name>
</gene>
<dbReference type="RefSeq" id="WP_196295176.1">
    <property type="nucleotide sequence ID" value="NZ_JADQDM010000018.1"/>
</dbReference>
<accession>A0ABS0I9V4</accession>
<comment type="caution">
    <text evidence="1">The sequence shown here is derived from an EMBL/GenBank/DDBJ whole genome shotgun (WGS) entry which is preliminary data.</text>
</comment>